<evidence type="ECO:0000259" key="1">
    <source>
        <dbReference type="Pfam" id="PF01973"/>
    </source>
</evidence>
<feature type="domain" description="6-hydroxymethylpterin diphosphokinase MptE-like" evidence="1">
    <location>
        <begin position="190"/>
        <end position="357"/>
    </location>
</feature>
<dbReference type="AlphaFoldDB" id="A0A5C1QFJ6"/>
<sequence length="600" mass="69147">MIENNIKLLIDRYPNLRDYKYLDNPLMEIVETKSKDLTCRYNGLYIHSKYSPQNEAKKLAKEVQKSNLIILGGFGLGYLAQEISEIHKDAIIIIYEPNMNLFMEALKVRDFSILFNNNRVKVLVGQTPESIKDYLIPRYIKTIKYVPLKNRTRGFEDLFEPVESIIRLYLKRLRINRNTLLKFGKLWVKNQSRNLPLMGYKSNIDSIFGKFSNIPGIIISAGPSMELIIPYLKVLKDRFLLLAVDTALKSLLAEGIEPDFVMSIDSQFWNAKHLEGAKTDKTILIADSSIQPSALREFKERVYFTQSTFPLGKYFEKVRSPFPKIASGGSVSTNIWDFANKLGLSKIFFIGQDLGYPGNITHYKNSYFENNMLLNSNRINSIETQSFNYIYRGYPTKVLSNNGDLILSDKRMGIYIDWFTEKIKLQNSNNSFSLSPNGCKIDGIEYKDIEELLNYPLVIEEKSFLLNKLNKIDKNFFLPQILDSAIQFKHSLEKVITLADKAYNICLVIEENFKKSLQVNQLLKELTIIDQTITSYSHSQTLSFIIEPFINEITESQQGTALEGLKLSENLYKEIVNTGRLHIKYLNQSISTIDRTLKDK</sequence>
<reference evidence="2 3" key="2">
    <citation type="submission" date="2019-09" db="EMBL/GenBank/DDBJ databases">
        <title>Complete Genome Sequence and Methylome Analysis of free living Spirochaetas.</title>
        <authorList>
            <person name="Leshcheva N."/>
            <person name="Mikheeva N."/>
        </authorList>
    </citation>
    <scope>NUCLEOTIDE SEQUENCE [LARGE SCALE GENOMIC DNA]</scope>
    <source>
        <strain evidence="2 3">P</strain>
    </source>
</reference>
<dbReference type="Proteomes" id="UP000323824">
    <property type="component" value="Chromosome"/>
</dbReference>
<evidence type="ECO:0000313" key="3">
    <source>
        <dbReference type="Proteomes" id="UP000323824"/>
    </source>
</evidence>
<dbReference type="KEGG" id="sper:EW093_14340"/>
<dbReference type="OrthoDB" id="5458680at2"/>
<dbReference type="Pfam" id="PF01973">
    <property type="entry name" value="MptE-like"/>
    <property type="match status" value="1"/>
</dbReference>
<evidence type="ECO:0000313" key="2">
    <source>
        <dbReference type="EMBL" id="QEN05829.1"/>
    </source>
</evidence>
<dbReference type="PANTHER" id="PTHR41786:SF1">
    <property type="entry name" value="6-HYDROXYMETHYLPTERIN DIPHOSPHOKINASE MPTE-LIKE DOMAIN-CONTAINING PROTEIN"/>
    <property type="match status" value="1"/>
</dbReference>
<name>A0A5C1QFJ6_9SPIO</name>
<dbReference type="PANTHER" id="PTHR41786">
    <property type="entry name" value="MOTILITY ACCESSORY FACTOR MAF"/>
    <property type="match status" value="1"/>
</dbReference>
<organism evidence="2 3">
    <name type="scientific">Thiospirochaeta perfilievii</name>
    <dbReference type="NCBI Taxonomy" id="252967"/>
    <lineage>
        <taxon>Bacteria</taxon>
        <taxon>Pseudomonadati</taxon>
        <taxon>Spirochaetota</taxon>
        <taxon>Spirochaetia</taxon>
        <taxon>Spirochaetales</taxon>
        <taxon>Spirochaetaceae</taxon>
        <taxon>Thiospirochaeta</taxon>
    </lineage>
</organism>
<protein>
    <submittedName>
        <fullName evidence="2">DUF115 domain-containing protein</fullName>
    </submittedName>
</protein>
<accession>A0A5C1QFJ6</accession>
<proteinExistence type="predicted"/>
<dbReference type="EMBL" id="CP035807">
    <property type="protein sequence ID" value="QEN05829.1"/>
    <property type="molecule type" value="Genomic_DNA"/>
</dbReference>
<gene>
    <name evidence="2" type="ORF">EW093_14340</name>
</gene>
<keyword evidence="3" id="KW-1185">Reference proteome</keyword>
<reference evidence="2 3" key="1">
    <citation type="submission" date="2019-02" db="EMBL/GenBank/DDBJ databases">
        <authorList>
            <person name="Fomenkov A."/>
            <person name="Dubinina G."/>
            <person name="Grabovich M."/>
            <person name="Vincze T."/>
            <person name="Roberts R.J."/>
        </authorList>
    </citation>
    <scope>NUCLEOTIDE SEQUENCE [LARGE SCALE GENOMIC DNA]</scope>
    <source>
        <strain evidence="2 3">P</strain>
    </source>
</reference>
<dbReference type="InterPro" id="IPR002826">
    <property type="entry name" value="MptE-like"/>
</dbReference>